<sequence length="130" mass="14849">MEPMILEGPVLIFDKPSMNGFVFPKGSIIEIPEKNPVVWDYSFGNPELVIGFAELDIRDDCIWATVMSTNELFRQIMKDRERIFCGGYYYNSVISHSDNNGIRVVTKAKLLGLGVYESGDEFLYLKVKEK</sequence>
<protein>
    <submittedName>
        <fullName evidence="1">Uncharacterized protein</fullName>
    </submittedName>
</protein>
<dbReference type="AlphaFoldDB" id="A0A414P801"/>
<reference evidence="1 2" key="1">
    <citation type="submission" date="2018-08" db="EMBL/GenBank/DDBJ databases">
        <title>A genome reference for cultivated species of the human gut microbiota.</title>
        <authorList>
            <person name="Zou Y."/>
            <person name="Xue W."/>
            <person name="Luo G."/>
        </authorList>
    </citation>
    <scope>NUCLEOTIDE SEQUENCE [LARGE SCALE GENOMIC DNA]</scope>
    <source>
        <strain evidence="1 2">AM25-1LB</strain>
    </source>
</reference>
<dbReference type="EMBL" id="QRHG01000006">
    <property type="protein sequence ID" value="RHF62307.1"/>
    <property type="molecule type" value="Genomic_DNA"/>
</dbReference>
<evidence type="ECO:0000313" key="1">
    <source>
        <dbReference type="EMBL" id="RHF62307.1"/>
    </source>
</evidence>
<evidence type="ECO:0000313" key="2">
    <source>
        <dbReference type="Proteomes" id="UP000284902"/>
    </source>
</evidence>
<dbReference type="Proteomes" id="UP000284902">
    <property type="component" value="Unassembled WGS sequence"/>
</dbReference>
<comment type="caution">
    <text evidence="1">The sequence shown here is derived from an EMBL/GenBank/DDBJ whole genome shotgun (WGS) entry which is preliminary data.</text>
</comment>
<name>A0A414P801_9FIRM</name>
<dbReference type="RefSeq" id="WP_118212557.1">
    <property type="nucleotide sequence ID" value="NZ_JAQEAN010000008.1"/>
</dbReference>
<gene>
    <name evidence="1" type="ORF">DW672_03440</name>
</gene>
<accession>A0A414P801</accession>
<organism evidence="1 2">
    <name type="scientific">[Ruminococcus] lactaris</name>
    <dbReference type="NCBI Taxonomy" id="46228"/>
    <lineage>
        <taxon>Bacteria</taxon>
        <taxon>Bacillati</taxon>
        <taxon>Bacillota</taxon>
        <taxon>Clostridia</taxon>
        <taxon>Lachnospirales</taxon>
        <taxon>Lachnospiraceae</taxon>
        <taxon>Mediterraneibacter</taxon>
    </lineage>
</organism>
<proteinExistence type="predicted"/>